<evidence type="ECO:0000313" key="2">
    <source>
        <dbReference type="EMBL" id="SBN38201.1"/>
    </source>
</evidence>
<protein>
    <submittedName>
        <fullName evidence="2">Uncharacterized protein</fullName>
    </submittedName>
</protein>
<evidence type="ECO:0000256" key="1">
    <source>
        <dbReference type="SAM" id="Phobius"/>
    </source>
</evidence>
<name>A0A2C7ASA3_9ACTN</name>
<reference evidence="2" key="1">
    <citation type="submission" date="2016-05" db="EMBL/GenBank/DDBJ databases">
        <authorList>
            <person name="Lavstsen T."/>
            <person name="Jespersen J.S."/>
        </authorList>
    </citation>
    <scope>NUCLEOTIDE SEQUENCE</scope>
    <source>
        <strain evidence="2">PFRJS10</strain>
    </source>
</reference>
<organism evidence="2">
    <name type="scientific">Propionibacterium freudenreichii</name>
    <dbReference type="NCBI Taxonomy" id="1744"/>
    <lineage>
        <taxon>Bacteria</taxon>
        <taxon>Bacillati</taxon>
        <taxon>Actinomycetota</taxon>
        <taxon>Actinomycetes</taxon>
        <taxon>Propionibacteriales</taxon>
        <taxon>Propionibacteriaceae</taxon>
        <taxon>Propionibacterium</taxon>
    </lineage>
</organism>
<proteinExistence type="predicted"/>
<keyword evidence="1" id="KW-1133">Transmembrane helix</keyword>
<feature type="transmembrane region" description="Helical" evidence="1">
    <location>
        <begin position="6"/>
        <end position="27"/>
    </location>
</feature>
<gene>
    <name evidence="2" type="ORF">PFR_JS10_558</name>
</gene>
<keyword evidence="1" id="KW-0472">Membrane</keyword>
<dbReference type="AlphaFoldDB" id="A0A2C7ASA3"/>
<sequence length="185" mass="19618">MGASLAVNWIGLAVLIISIVLAVVRLAEWWTNRRRKYVTCQSQSVGIPAGDGKSVSTRSYVTVTVTTEGAPIAIAPLGFELVGESSESTQEPAMGSVNDIPTLSRAGLPPTGFGDPVNLASGTSEAWAVSLSVPPFDYSTMVGYMFRADVELTNGKHMYSKPFWHVPSPPMGWSGDDVNARLSGA</sequence>
<dbReference type="EMBL" id="LT576035">
    <property type="protein sequence ID" value="SBN38201.1"/>
    <property type="molecule type" value="Genomic_DNA"/>
</dbReference>
<keyword evidence="1" id="KW-0812">Transmembrane</keyword>
<accession>A0A2C7ASA3</accession>